<keyword evidence="4" id="KW-1185">Reference proteome</keyword>
<evidence type="ECO:0000256" key="1">
    <source>
        <dbReference type="ARBA" id="ARBA00022723"/>
    </source>
</evidence>
<dbReference type="Proteomes" id="UP000249065">
    <property type="component" value="Unassembled WGS sequence"/>
</dbReference>
<dbReference type="Gene3D" id="3.30.70.100">
    <property type="match status" value="1"/>
</dbReference>
<dbReference type="Pfam" id="PF00403">
    <property type="entry name" value="HMA"/>
    <property type="match status" value="1"/>
</dbReference>
<sequence length="64" mass="6609">MIELKVEGMSCGHCVRAVTEAIRGADPKAEVAVDLAAGLVRAETSLPAARVAALIEEEGYKVAA</sequence>
<accession>A0A327M5G8</accession>
<name>A0A327M5G8_9PROT</name>
<dbReference type="SUPFAM" id="SSF55008">
    <property type="entry name" value="HMA, heavy metal-associated domain"/>
    <property type="match status" value="1"/>
</dbReference>
<proteinExistence type="predicted"/>
<dbReference type="GO" id="GO:0046872">
    <property type="term" value="F:metal ion binding"/>
    <property type="evidence" value="ECO:0007669"/>
    <property type="project" value="UniProtKB-KW"/>
</dbReference>
<reference evidence="4" key="1">
    <citation type="submission" date="2018-06" db="EMBL/GenBank/DDBJ databases">
        <authorList>
            <person name="Khan S.A."/>
        </authorList>
    </citation>
    <scope>NUCLEOTIDE SEQUENCE [LARGE SCALE GENOMIC DNA]</scope>
    <source>
        <strain evidence="4">DB-1506</strain>
    </source>
</reference>
<evidence type="ECO:0000259" key="2">
    <source>
        <dbReference type="PROSITE" id="PS50846"/>
    </source>
</evidence>
<comment type="caution">
    <text evidence="3">The sequence shown here is derived from an EMBL/GenBank/DDBJ whole genome shotgun (WGS) entry which is preliminary data.</text>
</comment>
<dbReference type="InterPro" id="IPR017969">
    <property type="entry name" value="Heavy-metal-associated_CS"/>
</dbReference>
<protein>
    <recommendedName>
        <fullName evidence="2">HMA domain-containing protein</fullName>
    </recommendedName>
</protein>
<keyword evidence="1" id="KW-0479">Metal-binding</keyword>
<evidence type="ECO:0000313" key="3">
    <source>
        <dbReference type="EMBL" id="RAI57512.1"/>
    </source>
</evidence>
<feature type="domain" description="HMA" evidence="2">
    <location>
        <begin position="1"/>
        <end position="63"/>
    </location>
</feature>
<dbReference type="AlphaFoldDB" id="A0A327M5G8"/>
<dbReference type="PROSITE" id="PS50846">
    <property type="entry name" value="HMA_2"/>
    <property type="match status" value="1"/>
</dbReference>
<gene>
    <name evidence="3" type="ORF">DOO78_18150</name>
</gene>
<dbReference type="RefSeq" id="WP_111471288.1">
    <property type="nucleotide sequence ID" value="NZ_QLIX01000016.1"/>
</dbReference>
<dbReference type="PROSITE" id="PS01047">
    <property type="entry name" value="HMA_1"/>
    <property type="match status" value="1"/>
</dbReference>
<dbReference type="InterPro" id="IPR036163">
    <property type="entry name" value="HMA_dom_sf"/>
</dbReference>
<evidence type="ECO:0000313" key="4">
    <source>
        <dbReference type="Proteomes" id="UP000249065"/>
    </source>
</evidence>
<dbReference type="CDD" id="cd00371">
    <property type="entry name" value="HMA"/>
    <property type="match status" value="1"/>
</dbReference>
<dbReference type="EMBL" id="QLIX01000016">
    <property type="protein sequence ID" value="RAI57512.1"/>
    <property type="molecule type" value="Genomic_DNA"/>
</dbReference>
<dbReference type="InterPro" id="IPR006121">
    <property type="entry name" value="HMA_dom"/>
</dbReference>
<dbReference type="OrthoDB" id="9801832at2"/>
<organism evidence="3 4">
    <name type="scientific">Roseicella frigidaeris</name>
    <dbReference type="NCBI Taxonomy" id="2230885"/>
    <lineage>
        <taxon>Bacteria</taxon>
        <taxon>Pseudomonadati</taxon>
        <taxon>Pseudomonadota</taxon>
        <taxon>Alphaproteobacteria</taxon>
        <taxon>Acetobacterales</taxon>
        <taxon>Roseomonadaceae</taxon>
        <taxon>Roseicella</taxon>
    </lineage>
</organism>